<evidence type="ECO:0000256" key="2">
    <source>
        <dbReference type="SAM" id="MobiDB-lite"/>
    </source>
</evidence>
<name>A0A8I6RKZ9_CIMLE</name>
<organism evidence="3 4">
    <name type="scientific">Cimex lectularius</name>
    <name type="common">Bed bug</name>
    <name type="synonym">Acanthia lectularia</name>
    <dbReference type="NCBI Taxonomy" id="79782"/>
    <lineage>
        <taxon>Eukaryota</taxon>
        <taxon>Metazoa</taxon>
        <taxon>Ecdysozoa</taxon>
        <taxon>Arthropoda</taxon>
        <taxon>Hexapoda</taxon>
        <taxon>Insecta</taxon>
        <taxon>Pterygota</taxon>
        <taxon>Neoptera</taxon>
        <taxon>Paraneoptera</taxon>
        <taxon>Hemiptera</taxon>
        <taxon>Heteroptera</taxon>
        <taxon>Panheteroptera</taxon>
        <taxon>Cimicomorpha</taxon>
        <taxon>Cimicidae</taxon>
        <taxon>Cimex</taxon>
    </lineage>
</organism>
<dbReference type="Proteomes" id="UP000494040">
    <property type="component" value="Unassembled WGS sequence"/>
</dbReference>
<dbReference type="OrthoDB" id="10045676at2759"/>
<sequence>MMRRSVLSKGRQAWNQRGAGDRVRDLKGKLGEKGAANEEEYFYKKQQQDLENLKKAVEKNIEALEKENEREMEIINKAKKIDNKGKQNK</sequence>
<proteinExistence type="predicted"/>
<gene>
    <name evidence="3" type="primary">106665901</name>
</gene>
<evidence type="ECO:0000313" key="4">
    <source>
        <dbReference type="Proteomes" id="UP000494040"/>
    </source>
</evidence>
<dbReference type="SUPFAM" id="SSF64602">
    <property type="entry name" value="F1 ATPase inhibitor, IF1, C-terminal domain"/>
    <property type="match status" value="1"/>
</dbReference>
<keyword evidence="4" id="KW-1185">Reference proteome</keyword>
<feature type="region of interest" description="Disordered" evidence="2">
    <location>
        <begin position="1"/>
        <end position="26"/>
    </location>
</feature>
<dbReference type="Gene3D" id="1.20.5.500">
    <property type="entry name" value="Single helix bin"/>
    <property type="match status" value="1"/>
</dbReference>
<dbReference type="EnsemblMetazoa" id="XM_014392705.2">
    <property type="protein sequence ID" value="XP_014248191.1"/>
    <property type="gene ID" value="LOC106665901"/>
</dbReference>
<protein>
    <recommendedName>
        <fullName evidence="5">ATPase inhibitor, mitochondrial</fullName>
    </recommendedName>
</protein>
<reference evidence="3" key="1">
    <citation type="submission" date="2022-01" db="UniProtKB">
        <authorList>
            <consortium name="EnsemblMetazoa"/>
        </authorList>
    </citation>
    <scope>IDENTIFICATION</scope>
</reference>
<evidence type="ECO:0000256" key="1">
    <source>
        <dbReference type="SAM" id="Coils"/>
    </source>
</evidence>
<accession>A0A8I6RKZ9</accession>
<dbReference type="AlphaFoldDB" id="A0A8I6RKZ9"/>
<feature type="coiled-coil region" evidence="1">
    <location>
        <begin position="43"/>
        <end position="81"/>
    </location>
</feature>
<evidence type="ECO:0008006" key="5">
    <source>
        <dbReference type="Google" id="ProtNLM"/>
    </source>
</evidence>
<dbReference type="KEGG" id="clec:106665901"/>
<evidence type="ECO:0000313" key="3">
    <source>
        <dbReference type="EnsemblMetazoa" id="XP_014248191.1"/>
    </source>
</evidence>
<keyword evidence="1" id="KW-0175">Coiled coil</keyword>